<dbReference type="InterPro" id="IPR012677">
    <property type="entry name" value="Nucleotide-bd_a/b_plait_sf"/>
</dbReference>
<feature type="region of interest" description="Disordered" evidence="7">
    <location>
        <begin position="619"/>
        <end position="675"/>
    </location>
</feature>
<evidence type="ECO:0000256" key="4">
    <source>
        <dbReference type="ARBA" id="ARBA00022884"/>
    </source>
</evidence>
<feature type="domain" description="RRM" evidence="8">
    <location>
        <begin position="454"/>
        <end position="604"/>
    </location>
</feature>
<feature type="compositionally biased region" description="Basic residues" evidence="7">
    <location>
        <begin position="663"/>
        <end position="675"/>
    </location>
</feature>
<dbReference type="GO" id="GO:0005730">
    <property type="term" value="C:nucleolus"/>
    <property type="evidence" value="ECO:0007669"/>
    <property type="project" value="UniProtKB-SubCell"/>
</dbReference>
<dbReference type="GO" id="GO:0000463">
    <property type="term" value="P:maturation of LSU-rRNA from tricistronic rRNA transcript (SSU-rRNA, 5.8S rRNA, LSU-rRNA)"/>
    <property type="evidence" value="ECO:0007669"/>
    <property type="project" value="EnsemblFungi"/>
</dbReference>
<dbReference type="SUPFAM" id="SSF54928">
    <property type="entry name" value="RNA-binding domain, RBD"/>
    <property type="match status" value="4"/>
</dbReference>
<sequence length="675" mass="76494">MSVSVNGLNGHNLDQKTLFVRNIPFTATDAELTDFFSQFAPLKHAIIVKDGDGNSRGFGFVSFAVDEDTQTALNEGRKMKFQGRLLRVDIAKRRERSKKSEGDEGEGGKETASRDKTVEEDSSDAMMKGKPKLIIRNMPWSCRDAEKLKKIFSRFGTVVETTIPRKRDGRLCGFAFVTMKKLANCEKAIEGSKGLKIDGRDVAVDFAVQKNKWEDYKNLQNSTEEQKEEETKDADEEGALLKSSANDDSSDEENEDDSEPEPSNDEEIRNPDNKPKNRREKFSVFIRNVPYDATQESLEEHFAQFGPVKYVLPVVDRETGLPKGTAFAAFKTQETYDNCIKNAPSVVNTSLLISDDVLPQYVYEGRVLSITPTLDKDSANRMADANALKRRELFGIAPGEKDRRNLYLLNEGRITEGSKLAQLLSTADMEVREKSYQLRVEQLKKNPELSLSMTRLAVRNIPRAMNEAALKILARKAVVEFATEVKEGKRHPLSKEEISRSTKDKYKLMTAEEVTALKSREKKRGLVKQSKIIMEVKGSVVGRSKGYGFVEYRDHKSALMGLRWLNAHEVSLEEILEGLTEEQKKSVDTVGFKKRRLVVEFALENATVVKRRNEKIKVSREVSKRKRGQDDEGKEDNKRHKNTQEPKANNNKSGLNDDIKRIIGLKRKRRNGKNK</sequence>
<dbReference type="InterPro" id="IPR034808">
    <property type="entry name" value="Nop4p_RRM3"/>
</dbReference>
<keyword evidence="2" id="KW-0597">Phosphoprotein</keyword>
<evidence type="ECO:0000256" key="2">
    <source>
        <dbReference type="ARBA" id="ARBA00022553"/>
    </source>
</evidence>
<feature type="domain" description="RRM" evidence="8">
    <location>
        <begin position="16"/>
        <end position="93"/>
    </location>
</feature>
<accession>G8JQA3</accession>
<proteinExistence type="predicted"/>
<dbReference type="PANTHER" id="PTHR48039:SF5">
    <property type="entry name" value="RNA-BINDING PROTEIN 28"/>
    <property type="match status" value="1"/>
</dbReference>
<dbReference type="CDD" id="cd12677">
    <property type="entry name" value="RRM4_Nop4p"/>
    <property type="match status" value="1"/>
</dbReference>
<dbReference type="InterPro" id="IPR034809">
    <property type="entry name" value="Nop4_RRM4"/>
</dbReference>
<dbReference type="HOGENOM" id="CLU_011608_3_0_1"/>
<evidence type="ECO:0000259" key="8">
    <source>
        <dbReference type="PROSITE" id="PS50102"/>
    </source>
</evidence>
<dbReference type="GO" id="GO:0042802">
    <property type="term" value="F:identical protein binding"/>
    <property type="evidence" value="ECO:0007669"/>
    <property type="project" value="EnsemblFungi"/>
</dbReference>
<dbReference type="Proteomes" id="UP000006790">
    <property type="component" value="Chromosome 2"/>
</dbReference>
<dbReference type="InterPro" id="IPR051945">
    <property type="entry name" value="RRM_MRD1_RNA_proc_ribogen"/>
</dbReference>
<dbReference type="Pfam" id="PF00076">
    <property type="entry name" value="RRM_1"/>
    <property type="match status" value="3"/>
</dbReference>
<evidence type="ECO:0000256" key="6">
    <source>
        <dbReference type="PROSITE-ProRule" id="PRU00176"/>
    </source>
</evidence>
<dbReference type="FunFam" id="3.30.70.330:FF:000680">
    <property type="entry name" value="NOP4p Nucleolar protein"/>
    <property type="match status" value="1"/>
</dbReference>
<feature type="compositionally biased region" description="Acidic residues" evidence="7">
    <location>
        <begin position="226"/>
        <end position="238"/>
    </location>
</feature>
<dbReference type="FunCoup" id="G8JQA3">
    <property type="interactions" value="1225"/>
</dbReference>
<comment type="subcellular location">
    <subcellularLocation>
        <location evidence="1">Nucleus</location>
        <location evidence="1">Nucleolus</location>
    </subcellularLocation>
</comment>
<evidence type="ECO:0000313" key="10">
    <source>
        <dbReference type="Proteomes" id="UP000006790"/>
    </source>
</evidence>
<evidence type="ECO:0000256" key="5">
    <source>
        <dbReference type="ARBA" id="ARBA00023242"/>
    </source>
</evidence>
<dbReference type="InterPro" id="IPR000504">
    <property type="entry name" value="RRM_dom"/>
</dbReference>
<feature type="compositionally biased region" description="Polar residues" evidence="7">
    <location>
        <begin position="645"/>
        <end position="654"/>
    </location>
</feature>
<dbReference type="Gene3D" id="3.30.70.330">
    <property type="match status" value="4"/>
</dbReference>
<feature type="domain" description="RRM" evidence="8">
    <location>
        <begin position="131"/>
        <end position="209"/>
    </location>
</feature>
<dbReference type="InterPro" id="IPR035979">
    <property type="entry name" value="RBD_domain_sf"/>
</dbReference>
<dbReference type="GeneID" id="11471901"/>
<dbReference type="PROSITE" id="PS50102">
    <property type="entry name" value="RRM"/>
    <property type="match status" value="4"/>
</dbReference>
<dbReference type="AlphaFoldDB" id="G8JQA3"/>
<organism evidence="9 10">
    <name type="scientific">Eremothecium cymbalariae (strain CBS 270.75 / DBVPG 7215 / KCTC 17166 / NRRL Y-17582)</name>
    <name type="common">Yeast</name>
    <dbReference type="NCBI Taxonomy" id="931890"/>
    <lineage>
        <taxon>Eukaryota</taxon>
        <taxon>Fungi</taxon>
        <taxon>Dikarya</taxon>
        <taxon>Ascomycota</taxon>
        <taxon>Saccharomycotina</taxon>
        <taxon>Saccharomycetes</taxon>
        <taxon>Saccharomycetales</taxon>
        <taxon>Saccharomycetaceae</taxon>
        <taxon>Eremothecium</taxon>
    </lineage>
</organism>
<dbReference type="GO" id="GO:0070180">
    <property type="term" value="F:large ribosomal subunit rRNA binding"/>
    <property type="evidence" value="ECO:0007669"/>
    <property type="project" value="EnsemblFungi"/>
</dbReference>
<keyword evidence="3" id="KW-0677">Repeat</keyword>
<keyword evidence="4 6" id="KW-0694">RNA-binding</keyword>
<evidence type="ECO:0000256" key="7">
    <source>
        <dbReference type="SAM" id="MobiDB-lite"/>
    </source>
</evidence>
<dbReference type="RefSeq" id="XP_003645078.1">
    <property type="nucleotide sequence ID" value="XM_003645030.1"/>
</dbReference>
<feature type="compositionally biased region" description="Acidic residues" evidence="7">
    <location>
        <begin position="248"/>
        <end position="265"/>
    </location>
</feature>
<feature type="region of interest" description="Disordered" evidence="7">
    <location>
        <begin position="219"/>
        <end position="279"/>
    </location>
</feature>
<dbReference type="CDD" id="cd12676">
    <property type="entry name" value="RRM3_Nop4p"/>
    <property type="match status" value="1"/>
</dbReference>
<feature type="compositionally biased region" description="Basic and acidic residues" evidence="7">
    <location>
        <begin position="619"/>
        <end position="644"/>
    </location>
</feature>
<keyword evidence="10" id="KW-1185">Reference proteome</keyword>
<dbReference type="PANTHER" id="PTHR48039">
    <property type="entry name" value="RNA-BINDING MOTIF PROTEIN 14B"/>
    <property type="match status" value="1"/>
</dbReference>
<reference evidence="10" key="1">
    <citation type="journal article" date="2012" name="G3 (Bethesda)">
        <title>Pichia sorbitophila, an interspecies yeast hybrid reveals early steps of genome resolution following polyploidization.</title>
        <authorList>
            <person name="Leh Louis V."/>
            <person name="Despons L."/>
            <person name="Friedrich A."/>
            <person name="Martin T."/>
            <person name="Durrens P."/>
            <person name="Casaregola S."/>
            <person name="Neuveglise C."/>
            <person name="Fairhead C."/>
            <person name="Marck C."/>
            <person name="Cruz J.A."/>
            <person name="Straub M.L."/>
            <person name="Kugler V."/>
            <person name="Sacerdot C."/>
            <person name="Uzunov Z."/>
            <person name="Thierry A."/>
            <person name="Weiss S."/>
            <person name="Bleykasten C."/>
            <person name="De Montigny J."/>
            <person name="Jacques N."/>
            <person name="Jung P."/>
            <person name="Lemaire M."/>
            <person name="Mallet S."/>
            <person name="Morel G."/>
            <person name="Richard G.F."/>
            <person name="Sarkar A."/>
            <person name="Savel G."/>
            <person name="Schacherer J."/>
            <person name="Seret M.L."/>
            <person name="Talla E."/>
            <person name="Samson G."/>
            <person name="Jubin C."/>
            <person name="Poulain J."/>
            <person name="Vacherie B."/>
            <person name="Barbe V."/>
            <person name="Pelletier E."/>
            <person name="Sherman D.J."/>
            <person name="Westhof E."/>
            <person name="Weissenbach J."/>
            <person name="Baret P.V."/>
            <person name="Wincker P."/>
            <person name="Gaillardin C."/>
            <person name="Dujon B."/>
            <person name="Souciet J.L."/>
        </authorList>
    </citation>
    <scope>NUCLEOTIDE SEQUENCE [LARGE SCALE GENOMIC DNA]</scope>
    <source>
        <strain evidence="10">CBS 270.75 / DBVPG 7215 / KCTC 17166 / NRRL Y-17582</strain>
    </source>
</reference>
<feature type="compositionally biased region" description="Basic and acidic residues" evidence="7">
    <location>
        <begin position="92"/>
        <end position="119"/>
    </location>
</feature>
<name>G8JQA3_ERECY</name>
<feature type="region of interest" description="Disordered" evidence="7">
    <location>
        <begin position="92"/>
        <end position="129"/>
    </location>
</feature>
<dbReference type="OrthoDB" id="267048at2759"/>
<evidence type="ECO:0000256" key="3">
    <source>
        <dbReference type="ARBA" id="ARBA00022737"/>
    </source>
</evidence>
<feature type="compositionally biased region" description="Basic and acidic residues" evidence="7">
    <location>
        <begin position="266"/>
        <end position="275"/>
    </location>
</feature>
<dbReference type="EMBL" id="CP002498">
    <property type="protein sequence ID" value="AET38261.1"/>
    <property type="molecule type" value="Genomic_DNA"/>
</dbReference>
<evidence type="ECO:0000256" key="1">
    <source>
        <dbReference type="ARBA" id="ARBA00004604"/>
    </source>
</evidence>
<keyword evidence="5" id="KW-0539">Nucleus</keyword>
<evidence type="ECO:0000313" key="9">
    <source>
        <dbReference type="EMBL" id="AET38261.1"/>
    </source>
</evidence>
<dbReference type="GO" id="GO:0003729">
    <property type="term" value="F:mRNA binding"/>
    <property type="evidence" value="ECO:0007669"/>
    <property type="project" value="TreeGrafter"/>
</dbReference>
<dbReference type="InParanoid" id="G8JQA3"/>
<dbReference type="STRING" id="931890.G8JQA3"/>
<dbReference type="SMART" id="SM00360">
    <property type="entry name" value="RRM"/>
    <property type="match status" value="4"/>
</dbReference>
<gene>
    <name evidence="9" type="ordered locus">Ecym_2541</name>
</gene>
<feature type="domain" description="RRM" evidence="8">
    <location>
        <begin position="282"/>
        <end position="375"/>
    </location>
</feature>
<protein>
    <recommendedName>
        <fullName evidence="8">RRM domain-containing protein</fullName>
    </recommendedName>
</protein>
<dbReference type="OMA" id="FTHRHAL"/>
<dbReference type="eggNOG" id="KOG0127">
    <property type="taxonomic scope" value="Eukaryota"/>
</dbReference>
<dbReference type="KEGG" id="erc:Ecym_2541"/>